<sequence length="367" mass="38736">MLGTGGVLMRKHLIVLAALVLAGCSSSPAKDTGGARTPPPLPSGGTTAPGAPRVLVTGLKIPWAISFLPDGDAIVTERDSARLLRVTPSGAVTVIGTVPGVDAAGEGGLLGVAVSPGYVQDHQIFLYYTSATDNRVVRASYDGRLGTPRPIVTGIPKGEIHNGGRLAFGPGRMLYITTGETGEGEKAQDKNSLAGKILCVTPDGKPAPGNPFGTRVWTYGHRNVQGLAWDPTGRLYATEFGQDSFDEINLIEKGRDYGWPVVEGFGNRKGFTNPLLTWRTSEASPSGLAYANGSLWAAALRGERLWQIPLSADGKVGRPIARFEGTYGRLRAAVRAPDGSLWLTTSNRDGRGTPTKTDDRIITVPPK</sequence>
<dbReference type="EMBL" id="WBMS02000002">
    <property type="protein sequence ID" value="MVZ99358.1"/>
    <property type="molecule type" value="Genomic_DNA"/>
</dbReference>
<gene>
    <name evidence="4" type="ORF">F8568_002950</name>
</gene>
<accession>A0A6I4M9J2</accession>
<feature type="signal peptide" evidence="2">
    <location>
        <begin position="1"/>
        <end position="29"/>
    </location>
</feature>
<protein>
    <submittedName>
        <fullName evidence="4">PQQ-dependent sugar dehydrogenase</fullName>
    </submittedName>
</protein>
<dbReference type="PANTHER" id="PTHR19328">
    <property type="entry name" value="HEDGEHOG-INTERACTING PROTEIN"/>
    <property type="match status" value="1"/>
</dbReference>
<evidence type="ECO:0000313" key="5">
    <source>
        <dbReference type="Proteomes" id="UP000462055"/>
    </source>
</evidence>
<feature type="chain" id="PRO_5038953466" evidence="2">
    <location>
        <begin position="30"/>
        <end position="367"/>
    </location>
</feature>
<keyword evidence="2" id="KW-0732">Signal</keyword>
<keyword evidence="5" id="KW-1185">Reference proteome</keyword>
<organism evidence="4 5">
    <name type="scientific">Actinomadura physcomitrii</name>
    <dbReference type="NCBI Taxonomy" id="2650748"/>
    <lineage>
        <taxon>Bacteria</taxon>
        <taxon>Bacillati</taxon>
        <taxon>Actinomycetota</taxon>
        <taxon>Actinomycetes</taxon>
        <taxon>Streptosporangiales</taxon>
        <taxon>Thermomonosporaceae</taxon>
        <taxon>Actinomadura</taxon>
    </lineage>
</organism>
<dbReference type="PANTHER" id="PTHR19328:SF13">
    <property type="entry name" value="HIPL1 PROTEIN"/>
    <property type="match status" value="1"/>
</dbReference>
<evidence type="ECO:0000313" key="4">
    <source>
        <dbReference type="EMBL" id="MVZ99358.1"/>
    </source>
</evidence>
<feature type="domain" description="Glucose/Sorbosone dehydrogenase" evidence="3">
    <location>
        <begin position="59"/>
        <end position="351"/>
    </location>
</feature>
<name>A0A6I4M9J2_9ACTN</name>
<feature type="compositionally biased region" description="Basic and acidic residues" evidence="1">
    <location>
        <begin position="348"/>
        <end position="361"/>
    </location>
</feature>
<dbReference type="InterPro" id="IPR011041">
    <property type="entry name" value="Quinoprot_gluc/sorb_DH_b-prop"/>
</dbReference>
<evidence type="ECO:0000256" key="2">
    <source>
        <dbReference type="SAM" id="SignalP"/>
    </source>
</evidence>
<proteinExistence type="predicted"/>
<dbReference type="AlphaFoldDB" id="A0A6I4M9J2"/>
<evidence type="ECO:0000256" key="1">
    <source>
        <dbReference type="SAM" id="MobiDB-lite"/>
    </source>
</evidence>
<reference evidence="4" key="1">
    <citation type="submission" date="2019-12" db="EMBL/GenBank/DDBJ databases">
        <title>Actinomadura physcomitrii sp. nov., a novel actinomycete isolated from moss [Physcomitrium sphaericum (Ludw) Fuernr].</title>
        <authorList>
            <person name="Zhuang X."/>
        </authorList>
    </citation>
    <scope>NUCLEOTIDE SEQUENCE [LARGE SCALE GENOMIC DNA]</scope>
    <source>
        <strain evidence="4">LD22</strain>
    </source>
</reference>
<dbReference type="InterPro" id="IPR011042">
    <property type="entry name" value="6-blade_b-propeller_TolB-like"/>
</dbReference>
<dbReference type="SUPFAM" id="SSF50952">
    <property type="entry name" value="Soluble quinoprotein glucose dehydrogenase"/>
    <property type="match status" value="1"/>
</dbReference>
<dbReference type="Proteomes" id="UP000462055">
    <property type="component" value="Unassembled WGS sequence"/>
</dbReference>
<dbReference type="Pfam" id="PF07995">
    <property type="entry name" value="GSDH"/>
    <property type="match status" value="1"/>
</dbReference>
<feature type="region of interest" description="Disordered" evidence="1">
    <location>
        <begin position="28"/>
        <end position="49"/>
    </location>
</feature>
<evidence type="ECO:0000259" key="3">
    <source>
        <dbReference type="Pfam" id="PF07995"/>
    </source>
</evidence>
<comment type="caution">
    <text evidence="4">The sequence shown here is derived from an EMBL/GenBank/DDBJ whole genome shotgun (WGS) entry which is preliminary data.</text>
</comment>
<dbReference type="Gene3D" id="2.120.10.30">
    <property type="entry name" value="TolB, C-terminal domain"/>
    <property type="match status" value="1"/>
</dbReference>
<dbReference type="InterPro" id="IPR012938">
    <property type="entry name" value="Glc/Sorbosone_DH"/>
</dbReference>
<feature type="region of interest" description="Disordered" evidence="1">
    <location>
        <begin position="346"/>
        <end position="367"/>
    </location>
</feature>